<evidence type="ECO:0000256" key="3">
    <source>
        <dbReference type="ARBA" id="ARBA00010804"/>
    </source>
</evidence>
<comment type="catalytic activity">
    <reaction evidence="11">
        <text>5,6-dihydrouracil + NAD(+) = uracil + NADH + H(+)</text>
        <dbReference type="Rhea" id="RHEA:20189"/>
        <dbReference type="ChEBI" id="CHEBI:15378"/>
        <dbReference type="ChEBI" id="CHEBI:15901"/>
        <dbReference type="ChEBI" id="CHEBI:17568"/>
        <dbReference type="ChEBI" id="CHEBI:57540"/>
        <dbReference type="ChEBI" id="CHEBI:57945"/>
        <dbReference type="EC" id="1.3.1.1"/>
    </reaction>
</comment>
<proteinExistence type="inferred from homology"/>
<dbReference type="InterPro" id="IPR001295">
    <property type="entry name" value="Dihydroorotate_DH_CS"/>
</dbReference>
<dbReference type="PROSITE" id="PS00912">
    <property type="entry name" value="DHODEHASE_2"/>
    <property type="match status" value="1"/>
</dbReference>
<keyword evidence="5" id="KW-0560">Oxidoreductase</keyword>
<comment type="cofactor">
    <cofactor evidence="1">
        <name>FMN</name>
        <dbReference type="ChEBI" id="CHEBI:58210"/>
    </cofactor>
</comment>
<dbReference type="PROSITE" id="PS51379">
    <property type="entry name" value="4FE4S_FER_2"/>
    <property type="match status" value="1"/>
</dbReference>
<keyword evidence="6" id="KW-0408">Iron</keyword>
<keyword evidence="4" id="KW-0479">Metal-binding</keyword>
<dbReference type="GO" id="GO:0051536">
    <property type="term" value="F:iron-sulfur cluster binding"/>
    <property type="evidence" value="ECO:0007669"/>
    <property type="project" value="UniProtKB-KW"/>
</dbReference>
<dbReference type="UniPathway" id="UPA00070"/>
<dbReference type="FunFam" id="3.20.20.70:FF:000027">
    <property type="entry name" value="Dihydropyrimidine dehydrogenase [NADP(+)]"/>
    <property type="match status" value="1"/>
</dbReference>
<dbReference type="GO" id="GO:0005737">
    <property type="term" value="C:cytoplasm"/>
    <property type="evidence" value="ECO:0007669"/>
    <property type="project" value="InterPro"/>
</dbReference>
<dbReference type="InterPro" id="IPR017896">
    <property type="entry name" value="4Fe4S_Fe-S-bd"/>
</dbReference>
<evidence type="ECO:0000256" key="1">
    <source>
        <dbReference type="ARBA" id="ARBA00001917"/>
    </source>
</evidence>
<protein>
    <recommendedName>
        <fullName evidence="14">dihydrouracil dehydrogenase (NAD(+))</fullName>
        <ecNumber evidence="14">1.3.1.1</ecNumber>
    </recommendedName>
    <alternativeName>
        <fullName evidence="9">Dihydrothymine dehydrogenase</fullName>
    </alternativeName>
    <alternativeName>
        <fullName evidence="8">Dihydrouracil dehydrogenase</fullName>
    </alternativeName>
</protein>
<dbReference type="InterPro" id="IPR005720">
    <property type="entry name" value="Dihydroorotate_DH_cat"/>
</dbReference>
<evidence type="ECO:0000256" key="14">
    <source>
        <dbReference type="ARBA" id="ARBA00049728"/>
    </source>
</evidence>
<sequence>MANLEVTIAGVTFRNPLILASATPGWDGKRSLMAWQGGAAAVVPKTFGPPATWAQHPRCGRMKLIKPDGKKPIGMVNIELYTTMPIEEWLEKELTVAASEGNKVIASVVAQPDPDDTARVAKLIEASGKAVMFEINVSCPMPFGADKVGFQMGNDPDSCFKQVAALKKAVTLPVGIKLTPTTHNMVPMAQAAEKAGADFIVIGNSVRSFAGVDIKTGRPKLAAYGGYSGPAIKPITMRHVSEVARAVKTPIMAVGGVSSWEDVVEYIMIGASAVQICTAVMWKGYDQFRIIAEDLAAYMDREGIASLEEIRGKALPYIRTIQEMAAAPSLTIAVDPEKCVNLKTGGCKLCEHACFYGALAFSPKLSLTPETCDGCGLCVEMCPNGALSLQ</sequence>
<dbReference type="InterPro" id="IPR013785">
    <property type="entry name" value="Aldolase_TIM"/>
</dbReference>
<evidence type="ECO:0000259" key="15">
    <source>
        <dbReference type="PROSITE" id="PS51379"/>
    </source>
</evidence>
<evidence type="ECO:0000256" key="2">
    <source>
        <dbReference type="ARBA" id="ARBA00004725"/>
    </source>
</evidence>
<dbReference type="PANTHER" id="PTHR43073:SF2">
    <property type="entry name" value="DIHYDROPYRIMIDINE DEHYDROGENASE [NADP(+)]"/>
    <property type="match status" value="1"/>
</dbReference>
<organism evidence="16">
    <name type="scientific">uncultured delta proteobacterium</name>
    <dbReference type="NCBI Taxonomy" id="34034"/>
    <lineage>
        <taxon>Bacteria</taxon>
        <taxon>Deltaproteobacteria</taxon>
        <taxon>environmental samples</taxon>
    </lineage>
</organism>
<comment type="subunit">
    <text evidence="13">Heterotetramer of 2 PreA and 2 PreT subunits.</text>
</comment>
<evidence type="ECO:0000256" key="13">
    <source>
        <dbReference type="ARBA" id="ARBA00049714"/>
    </source>
</evidence>
<dbReference type="GO" id="GO:0046872">
    <property type="term" value="F:metal ion binding"/>
    <property type="evidence" value="ECO:0007669"/>
    <property type="project" value="UniProtKB-KW"/>
</dbReference>
<dbReference type="Pfam" id="PF01180">
    <property type="entry name" value="DHO_dh"/>
    <property type="match status" value="1"/>
</dbReference>
<evidence type="ECO:0000256" key="10">
    <source>
        <dbReference type="ARBA" id="ARBA00047685"/>
    </source>
</evidence>
<dbReference type="EMBL" id="FLUQ01000001">
    <property type="protein sequence ID" value="SBV97124.1"/>
    <property type="molecule type" value="Genomic_DNA"/>
</dbReference>
<name>A0A212JCF2_9DELT</name>
<dbReference type="Gene3D" id="3.20.20.70">
    <property type="entry name" value="Aldolase class I"/>
    <property type="match status" value="1"/>
</dbReference>
<gene>
    <name evidence="16" type="ORF">KL86DPRO_11163</name>
</gene>
<keyword evidence="7" id="KW-0411">Iron-sulfur</keyword>
<comment type="function">
    <text evidence="12">Involved in pyrimidine base degradation. Catalyzes physiologically the reduction of uracil to 5,6-dihydrouracil (DHU) by using NADH as a specific cosubstrate. It also catalyzes the reverse reaction and the reduction of thymine to 5,6-dihydrothymine (DHT).</text>
</comment>
<dbReference type="GO" id="GO:0006207">
    <property type="term" value="P:'de novo' pyrimidine nucleobase biosynthetic process"/>
    <property type="evidence" value="ECO:0007669"/>
    <property type="project" value="InterPro"/>
</dbReference>
<dbReference type="Pfam" id="PF00037">
    <property type="entry name" value="Fer4"/>
    <property type="match status" value="1"/>
</dbReference>
<evidence type="ECO:0000256" key="11">
    <source>
        <dbReference type="ARBA" id="ARBA00048792"/>
    </source>
</evidence>
<comment type="catalytic activity">
    <reaction evidence="10">
        <text>5,6-dihydrothymine + NAD(+) = thymine + NADH + H(+)</text>
        <dbReference type="Rhea" id="RHEA:28791"/>
        <dbReference type="ChEBI" id="CHEBI:15378"/>
        <dbReference type="ChEBI" id="CHEBI:17821"/>
        <dbReference type="ChEBI" id="CHEBI:27468"/>
        <dbReference type="ChEBI" id="CHEBI:57540"/>
        <dbReference type="ChEBI" id="CHEBI:57945"/>
        <dbReference type="EC" id="1.3.1.1"/>
    </reaction>
</comment>
<dbReference type="GO" id="GO:0050661">
    <property type="term" value="F:NADP binding"/>
    <property type="evidence" value="ECO:0007669"/>
    <property type="project" value="TreeGrafter"/>
</dbReference>
<dbReference type="PROSITE" id="PS00198">
    <property type="entry name" value="4FE4S_FER_1"/>
    <property type="match status" value="1"/>
</dbReference>
<dbReference type="SUPFAM" id="SSF51395">
    <property type="entry name" value="FMN-linked oxidoreductases"/>
    <property type="match status" value="1"/>
</dbReference>
<dbReference type="GO" id="GO:0004152">
    <property type="term" value="F:dihydroorotate dehydrogenase activity"/>
    <property type="evidence" value="ECO:0007669"/>
    <property type="project" value="UniProtKB-ARBA"/>
</dbReference>
<dbReference type="EC" id="1.3.1.1" evidence="14"/>
<dbReference type="GO" id="GO:0006210">
    <property type="term" value="P:thymine catabolic process"/>
    <property type="evidence" value="ECO:0007669"/>
    <property type="project" value="TreeGrafter"/>
</dbReference>
<evidence type="ECO:0000256" key="12">
    <source>
        <dbReference type="ARBA" id="ARBA00049578"/>
    </source>
</evidence>
<dbReference type="GO" id="GO:0044205">
    <property type="term" value="P:'de novo' UMP biosynthetic process"/>
    <property type="evidence" value="ECO:0007669"/>
    <property type="project" value="UniProtKB-UniPathway"/>
</dbReference>
<evidence type="ECO:0000256" key="8">
    <source>
        <dbReference type="ARBA" id="ARBA00030119"/>
    </source>
</evidence>
<comment type="similarity">
    <text evidence="3">Belongs to the dihydropyrimidine dehydrogenase family.</text>
</comment>
<dbReference type="Gene3D" id="3.30.70.20">
    <property type="match status" value="1"/>
</dbReference>
<dbReference type="GO" id="GO:0006212">
    <property type="term" value="P:uracil catabolic process"/>
    <property type="evidence" value="ECO:0007669"/>
    <property type="project" value="TreeGrafter"/>
</dbReference>
<accession>A0A212JCF2</accession>
<evidence type="ECO:0000256" key="4">
    <source>
        <dbReference type="ARBA" id="ARBA00022723"/>
    </source>
</evidence>
<dbReference type="SUPFAM" id="SSF54862">
    <property type="entry name" value="4Fe-4S ferredoxins"/>
    <property type="match status" value="1"/>
</dbReference>
<evidence type="ECO:0000256" key="5">
    <source>
        <dbReference type="ARBA" id="ARBA00023002"/>
    </source>
</evidence>
<evidence type="ECO:0000313" key="16">
    <source>
        <dbReference type="EMBL" id="SBV97124.1"/>
    </source>
</evidence>
<evidence type="ECO:0000256" key="9">
    <source>
        <dbReference type="ARBA" id="ARBA00032722"/>
    </source>
</evidence>
<reference evidence="16" key="1">
    <citation type="submission" date="2016-04" db="EMBL/GenBank/DDBJ databases">
        <authorList>
            <person name="Evans L.H."/>
            <person name="Alamgir A."/>
            <person name="Owens N."/>
            <person name="Weber N.D."/>
            <person name="Virtaneva K."/>
            <person name="Barbian K."/>
            <person name="Babar A."/>
            <person name="Rosenke K."/>
        </authorList>
    </citation>
    <scope>NUCLEOTIDE SEQUENCE</scope>
    <source>
        <strain evidence="16">86</strain>
    </source>
</reference>
<comment type="pathway">
    <text evidence="2">Pyrimidine metabolism; UMP biosynthesis via de novo pathway.</text>
</comment>
<dbReference type="AlphaFoldDB" id="A0A212JCF2"/>
<dbReference type="GO" id="GO:0004159">
    <property type="term" value="F:dihydropyrimidine dehydrogenase (NAD+) activity"/>
    <property type="evidence" value="ECO:0007669"/>
    <property type="project" value="UniProtKB-EC"/>
</dbReference>
<feature type="domain" description="4Fe-4S ferredoxin-type" evidence="15">
    <location>
        <begin position="363"/>
        <end position="390"/>
    </location>
</feature>
<dbReference type="GO" id="GO:0002058">
    <property type="term" value="F:uracil binding"/>
    <property type="evidence" value="ECO:0007669"/>
    <property type="project" value="TreeGrafter"/>
</dbReference>
<evidence type="ECO:0000256" key="7">
    <source>
        <dbReference type="ARBA" id="ARBA00023014"/>
    </source>
</evidence>
<dbReference type="PANTHER" id="PTHR43073">
    <property type="entry name" value="DIHYDROPYRIMIDINE DEHYDROGENASE [NADP(+)]"/>
    <property type="match status" value="1"/>
</dbReference>
<dbReference type="InterPro" id="IPR017900">
    <property type="entry name" value="4Fe4S_Fe_S_CS"/>
</dbReference>
<evidence type="ECO:0000256" key="6">
    <source>
        <dbReference type="ARBA" id="ARBA00023004"/>
    </source>
</evidence>